<dbReference type="Pfam" id="PF00646">
    <property type="entry name" value="F-box"/>
    <property type="match status" value="1"/>
</dbReference>
<sequence length="360" mass="41566">MSVFVEDLIPEILLRLPVKALLRFRCVSKSLCHEINKIPSKLIFQDQNNDFYAIDIGARGQLLDTPKKLGNNPITERCKGITLFHGSCNDLLLLSTFDNDGQEYELWLWNFFPNKCIKLPDCPGRSYLNLPYGTRYGLGYDYLTKDYKVVQIQQDGGEIWVFSLASNTWRNLILPNFHNGGLFKRDAIFLDGALHWLCKSGIETKSFRIVTFDISKEILVDLFPPVYLGVKVEHSDDISLEVLEGVLEGGRLVLCHVDLISQHLELLYPVKFAHGIGWHMLYHFEPITEFEGRHYSYEHKFLDGDKNVPLQVTIDDNFFFILGHRTDKVSQGPLRRIPFASYNSRRASFCRLLYPKTVRK</sequence>
<keyword evidence="4" id="KW-1185">Reference proteome</keyword>
<proteinExistence type="predicted"/>
<dbReference type="SUPFAM" id="SSF81383">
    <property type="entry name" value="F-box domain"/>
    <property type="match status" value="1"/>
</dbReference>
<evidence type="ECO:0000313" key="4">
    <source>
        <dbReference type="Proteomes" id="UP000187203"/>
    </source>
</evidence>
<dbReference type="Proteomes" id="UP000187203">
    <property type="component" value="Unassembled WGS sequence"/>
</dbReference>
<dbReference type="EMBL" id="AWUE01020871">
    <property type="protein sequence ID" value="OMO64873.1"/>
    <property type="molecule type" value="Genomic_DNA"/>
</dbReference>
<reference evidence="4" key="1">
    <citation type="submission" date="2013-09" db="EMBL/GenBank/DDBJ databases">
        <title>Corchorus olitorius genome sequencing.</title>
        <authorList>
            <person name="Alam M."/>
            <person name="Haque M.S."/>
            <person name="Islam M.S."/>
            <person name="Emdad E.M."/>
            <person name="Islam M.M."/>
            <person name="Ahmed B."/>
            <person name="Halim A."/>
            <person name="Hossen Q.M.M."/>
            <person name="Hossain M.Z."/>
            <person name="Ahmed R."/>
            <person name="Khan M.M."/>
            <person name="Islam R."/>
            <person name="Rashid M.M."/>
            <person name="Khan S.A."/>
            <person name="Rahman M.S."/>
            <person name="Alam M."/>
            <person name="Yahiya A.S."/>
            <person name="Khan M.S."/>
            <person name="Azam M.S."/>
            <person name="Haque T."/>
            <person name="Lashkar M.Z.H."/>
            <person name="Akhand A.I."/>
            <person name="Morshed G."/>
            <person name="Roy S."/>
            <person name="Uddin K.S."/>
            <person name="Rabeya T."/>
            <person name="Hossain A.S."/>
            <person name="Chowdhury A."/>
            <person name="Snigdha A.R."/>
            <person name="Mortoza M.S."/>
            <person name="Matin S.A."/>
            <person name="Hoque S.M.E."/>
            <person name="Islam M.K."/>
            <person name="Roy D.K."/>
            <person name="Haider R."/>
            <person name="Moosa M.M."/>
            <person name="Elias S.M."/>
            <person name="Hasan A.M."/>
            <person name="Jahan S."/>
            <person name="Shafiuddin M."/>
            <person name="Mahmood N."/>
            <person name="Shommy N.S."/>
        </authorList>
    </citation>
    <scope>NUCLEOTIDE SEQUENCE [LARGE SCALE GENOMIC DNA]</scope>
    <source>
        <strain evidence="4">cv. O-4</strain>
    </source>
</reference>
<dbReference type="PANTHER" id="PTHR31672">
    <property type="entry name" value="BNACNNG10540D PROTEIN"/>
    <property type="match status" value="1"/>
</dbReference>
<dbReference type="InterPro" id="IPR017451">
    <property type="entry name" value="F-box-assoc_interact_dom"/>
</dbReference>
<dbReference type="InterPro" id="IPR013187">
    <property type="entry name" value="F-box-assoc_dom_typ3"/>
</dbReference>
<dbReference type="Pfam" id="PF08268">
    <property type="entry name" value="FBA_3"/>
    <property type="match status" value="1"/>
</dbReference>
<dbReference type="PANTHER" id="PTHR31672:SF13">
    <property type="entry name" value="F-BOX PROTEIN CPR30-LIKE"/>
    <property type="match status" value="1"/>
</dbReference>
<accession>A0A1R3H3F0</accession>
<organism evidence="3 4">
    <name type="scientific">Corchorus olitorius</name>
    <dbReference type="NCBI Taxonomy" id="93759"/>
    <lineage>
        <taxon>Eukaryota</taxon>
        <taxon>Viridiplantae</taxon>
        <taxon>Streptophyta</taxon>
        <taxon>Embryophyta</taxon>
        <taxon>Tracheophyta</taxon>
        <taxon>Spermatophyta</taxon>
        <taxon>Magnoliopsida</taxon>
        <taxon>eudicotyledons</taxon>
        <taxon>Gunneridae</taxon>
        <taxon>Pentapetalae</taxon>
        <taxon>rosids</taxon>
        <taxon>malvids</taxon>
        <taxon>Malvales</taxon>
        <taxon>Malvaceae</taxon>
        <taxon>Grewioideae</taxon>
        <taxon>Apeibeae</taxon>
        <taxon>Corchorus</taxon>
    </lineage>
</organism>
<protein>
    <submittedName>
        <fullName evidence="3">Uncharacterized protein</fullName>
    </submittedName>
</protein>
<dbReference type="InterPro" id="IPR050796">
    <property type="entry name" value="SCF_F-box_component"/>
</dbReference>
<evidence type="ECO:0000259" key="2">
    <source>
        <dbReference type="Pfam" id="PF08268"/>
    </source>
</evidence>
<feature type="domain" description="F-box associated beta-propeller type 3" evidence="2">
    <location>
        <begin position="104"/>
        <end position="218"/>
    </location>
</feature>
<dbReference type="InterPro" id="IPR001810">
    <property type="entry name" value="F-box_dom"/>
</dbReference>
<gene>
    <name evidence="3" type="ORF">COLO4_31749</name>
</gene>
<dbReference type="InterPro" id="IPR036047">
    <property type="entry name" value="F-box-like_dom_sf"/>
</dbReference>
<dbReference type="OrthoDB" id="591557at2759"/>
<evidence type="ECO:0000259" key="1">
    <source>
        <dbReference type="Pfam" id="PF00646"/>
    </source>
</evidence>
<dbReference type="AlphaFoldDB" id="A0A1R3H3F0"/>
<feature type="domain" description="F-box" evidence="1">
    <location>
        <begin position="6"/>
        <end position="37"/>
    </location>
</feature>
<comment type="caution">
    <text evidence="3">The sequence shown here is derived from an EMBL/GenBank/DDBJ whole genome shotgun (WGS) entry which is preliminary data.</text>
</comment>
<name>A0A1R3H3F0_9ROSI</name>
<dbReference type="NCBIfam" id="TIGR01640">
    <property type="entry name" value="F_box_assoc_1"/>
    <property type="match status" value="1"/>
</dbReference>
<evidence type="ECO:0000313" key="3">
    <source>
        <dbReference type="EMBL" id="OMO64873.1"/>
    </source>
</evidence>